<dbReference type="SUPFAM" id="SSF56300">
    <property type="entry name" value="Metallo-dependent phosphatases"/>
    <property type="match status" value="1"/>
</dbReference>
<protein>
    <submittedName>
        <fullName evidence="5">Metallophosphoesterase</fullName>
    </submittedName>
</protein>
<dbReference type="InterPro" id="IPR029052">
    <property type="entry name" value="Metallo-depent_PP-like"/>
</dbReference>
<dbReference type="Pfam" id="PF16656">
    <property type="entry name" value="Pur_ac_phosph_N"/>
    <property type="match status" value="1"/>
</dbReference>
<dbReference type="InterPro" id="IPR008963">
    <property type="entry name" value="Purple_acid_Pase-like_N"/>
</dbReference>
<evidence type="ECO:0000313" key="5">
    <source>
        <dbReference type="EMBL" id="MFD2933712.1"/>
    </source>
</evidence>
<dbReference type="RefSeq" id="WP_381498350.1">
    <property type="nucleotide sequence ID" value="NZ_JBHUOM010000002.1"/>
</dbReference>
<accession>A0ABW6AH07</accession>
<feature type="signal peptide" evidence="2">
    <location>
        <begin position="1"/>
        <end position="21"/>
    </location>
</feature>
<dbReference type="EMBL" id="JBHUOM010000002">
    <property type="protein sequence ID" value="MFD2933712.1"/>
    <property type="molecule type" value="Genomic_DNA"/>
</dbReference>
<dbReference type="PANTHER" id="PTHR22953">
    <property type="entry name" value="ACID PHOSPHATASE RELATED"/>
    <property type="match status" value="1"/>
</dbReference>
<evidence type="ECO:0000259" key="4">
    <source>
        <dbReference type="Pfam" id="PF16656"/>
    </source>
</evidence>
<comment type="caution">
    <text evidence="5">The sequence shown here is derived from an EMBL/GenBank/DDBJ whole genome shotgun (WGS) entry which is preliminary data.</text>
</comment>
<feature type="chain" id="PRO_5046441107" evidence="2">
    <location>
        <begin position="22"/>
        <end position="595"/>
    </location>
</feature>
<keyword evidence="6" id="KW-1185">Reference proteome</keyword>
<dbReference type="Pfam" id="PF00149">
    <property type="entry name" value="Metallophos"/>
    <property type="match status" value="1"/>
</dbReference>
<evidence type="ECO:0000313" key="6">
    <source>
        <dbReference type="Proteomes" id="UP001597512"/>
    </source>
</evidence>
<feature type="domain" description="Calcineurin-like phosphoesterase" evidence="3">
    <location>
        <begin position="123"/>
        <end position="333"/>
    </location>
</feature>
<evidence type="ECO:0000256" key="2">
    <source>
        <dbReference type="SAM" id="SignalP"/>
    </source>
</evidence>
<feature type="domain" description="Purple acid phosphatase N-terminal" evidence="4">
    <location>
        <begin position="29"/>
        <end position="94"/>
    </location>
</feature>
<name>A0ABW6AH07_9BACT</name>
<evidence type="ECO:0000256" key="1">
    <source>
        <dbReference type="ARBA" id="ARBA00022729"/>
    </source>
</evidence>
<dbReference type="InterPro" id="IPR015914">
    <property type="entry name" value="PAPs_N"/>
</dbReference>
<sequence>MKIGLLLSFLWLNWVTTTAQTAVVTRGPYLQLGTQTGATIRWRTDIANIGQVNYGLSVSSLTGNTSETASTTEHEIRLTGLTPDKQYFYSIGTPIQVLQQGTDNYFLTAPPADTKRKIRVSSFGDCGQNPNNNQTNVRNAFLNFRGNTPTDLWMLIGDNSYDGDDPQFQANFFEPYQTTLMKNSMLFAVPGNHDYNNNPTLAATHNIPYFSIFSFPTNAEAGGVASGTEEWYSFDYGPIHFVMLDGYGQRNVGGMDMRFYSDTLNHPQAIWLKQDLAATTKKWKIVYMHFPPYSQGAHNSETDPDLIAIRQRINPILERFGVDMVLLGHSHNYERSYPLHDQYGPMSDFTNNPSAYRFPKDNSTGRYDGSANSCPYKTTSEKKKQGTLYVLAGSAGALAYNPALSPHPVMVSTQRLAGGSFYFEVEDNRLDAKFIQPNSSPYSIGDQFTVMKDVEKPQSLTISAGQSATLTSSFISDYQWSNSADVTFSSSARSVVVNPAIGTNTTYVVRDSKNCVQDSFNVQVIGSGTMLTVKPGSWNDPTVWSGNRLPTSGDVLQVKHLVLIPANTEAHALRVSFDSGIKLTYGTNAHLFLAL</sequence>
<gene>
    <name evidence="5" type="ORF">ACFS25_07950</name>
</gene>
<dbReference type="Proteomes" id="UP001597512">
    <property type="component" value="Unassembled WGS sequence"/>
</dbReference>
<dbReference type="Gene3D" id="3.60.21.10">
    <property type="match status" value="1"/>
</dbReference>
<dbReference type="PANTHER" id="PTHR22953:SF153">
    <property type="entry name" value="PURPLE ACID PHOSPHATASE"/>
    <property type="match status" value="1"/>
</dbReference>
<dbReference type="InterPro" id="IPR039331">
    <property type="entry name" value="PAPs-like"/>
</dbReference>
<dbReference type="InterPro" id="IPR004843">
    <property type="entry name" value="Calcineurin-like_PHP"/>
</dbReference>
<proteinExistence type="predicted"/>
<dbReference type="SUPFAM" id="SSF49363">
    <property type="entry name" value="Purple acid phosphatase, N-terminal domain"/>
    <property type="match status" value="1"/>
</dbReference>
<evidence type="ECO:0000259" key="3">
    <source>
        <dbReference type="Pfam" id="PF00149"/>
    </source>
</evidence>
<dbReference type="Gene3D" id="2.60.40.380">
    <property type="entry name" value="Purple acid phosphatase-like, N-terminal"/>
    <property type="match status" value="1"/>
</dbReference>
<keyword evidence="1 2" id="KW-0732">Signal</keyword>
<organism evidence="5 6">
    <name type="scientific">Spirosoma flavum</name>
    <dbReference type="NCBI Taxonomy" id="2048557"/>
    <lineage>
        <taxon>Bacteria</taxon>
        <taxon>Pseudomonadati</taxon>
        <taxon>Bacteroidota</taxon>
        <taxon>Cytophagia</taxon>
        <taxon>Cytophagales</taxon>
        <taxon>Cytophagaceae</taxon>
        <taxon>Spirosoma</taxon>
    </lineage>
</organism>
<reference evidence="6" key="1">
    <citation type="journal article" date="2019" name="Int. J. Syst. Evol. Microbiol.">
        <title>The Global Catalogue of Microorganisms (GCM) 10K type strain sequencing project: providing services to taxonomists for standard genome sequencing and annotation.</title>
        <authorList>
            <consortium name="The Broad Institute Genomics Platform"/>
            <consortium name="The Broad Institute Genome Sequencing Center for Infectious Disease"/>
            <person name="Wu L."/>
            <person name="Ma J."/>
        </authorList>
    </citation>
    <scope>NUCLEOTIDE SEQUENCE [LARGE SCALE GENOMIC DNA]</scope>
    <source>
        <strain evidence="6">KCTC 52490</strain>
    </source>
</reference>